<organism evidence="1 2">
    <name type="scientific">Pedobacter africanus</name>
    <dbReference type="NCBI Taxonomy" id="151894"/>
    <lineage>
        <taxon>Bacteria</taxon>
        <taxon>Pseudomonadati</taxon>
        <taxon>Bacteroidota</taxon>
        <taxon>Sphingobacteriia</taxon>
        <taxon>Sphingobacteriales</taxon>
        <taxon>Sphingobacteriaceae</taxon>
        <taxon>Pedobacter</taxon>
    </lineage>
</organism>
<proteinExistence type="predicted"/>
<dbReference type="EMBL" id="JAVDTF010000007">
    <property type="protein sequence ID" value="MDR6786620.1"/>
    <property type="molecule type" value="Genomic_DNA"/>
</dbReference>
<gene>
    <name evidence="1" type="ORF">J2X78_005215</name>
</gene>
<evidence type="ECO:0000313" key="2">
    <source>
        <dbReference type="Proteomes" id="UP001246858"/>
    </source>
</evidence>
<comment type="caution">
    <text evidence="1">The sequence shown here is derived from an EMBL/GenBank/DDBJ whole genome shotgun (WGS) entry which is preliminary data.</text>
</comment>
<dbReference type="Proteomes" id="UP001246858">
    <property type="component" value="Unassembled WGS sequence"/>
</dbReference>
<protein>
    <submittedName>
        <fullName evidence="1">Uncharacterized protein</fullName>
    </submittedName>
</protein>
<reference evidence="1" key="1">
    <citation type="submission" date="2023-07" db="EMBL/GenBank/DDBJ databases">
        <title>Sorghum-associated microbial communities from plants grown in Nebraska, USA.</title>
        <authorList>
            <person name="Schachtman D."/>
        </authorList>
    </citation>
    <scope>NUCLEOTIDE SEQUENCE</scope>
    <source>
        <strain evidence="1">2697</strain>
    </source>
</reference>
<evidence type="ECO:0000313" key="1">
    <source>
        <dbReference type="EMBL" id="MDR6786620.1"/>
    </source>
</evidence>
<accession>A0ACC6L5A7</accession>
<sequence>MKQLVIVLMVLVAKVAIAQTRPIPENIRSAFEGTWQYKEKYFTNTIKIHFEPGKTYALFTDIGTGVAPSKTFKVPLKGNLLVLQAVRNQNDHLEMEIIKGKLYLRSKPAHWDEKGNRISSNHDQQEQRIFKRVKE</sequence>
<name>A0ACC6L5A7_9SPHI</name>
<keyword evidence="2" id="KW-1185">Reference proteome</keyword>